<dbReference type="SMART" id="SM00369">
    <property type="entry name" value="LRR_TYP"/>
    <property type="match status" value="6"/>
</dbReference>
<feature type="transmembrane region" description="Helical" evidence="5">
    <location>
        <begin position="21"/>
        <end position="42"/>
    </location>
</feature>
<dbReference type="InterPro" id="IPR050541">
    <property type="entry name" value="LRR_TM_domain-containing"/>
</dbReference>
<dbReference type="InterPro" id="IPR013783">
    <property type="entry name" value="Ig-like_fold"/>
</dbReference>
<dbReference type="Pfam" id="PF13855">
    <property type="entry name" value="LRR_8"/>
    <property type="match status" value="2"/>
</dbReference>
<keyword evidence="1" id="KW-0433">Leucine-rich repeat</keyword>
<dbReference type="EMBL" id="JAODUO010000233">
    <property type="protein sequence ID" value="KAK2185498.1"/>
    <property type="molecule type" value="Genomic_DNA"/>
</dbReference>
<dbReference type="Pfam" id="PF13927">
    <property type="entry name" value="Ig_3"/>
    <property type="match status" value="1"/>
</dbReference>
<protein>
    <recommendedName>
        <fullName evidence="6">Ig-like domain-containing protein</fullName>
    </recommendedName>
</protein>
<dbReference type="PANTHER" id="PTHR24369:SF211">
    <property type="entry name" value="LEUCINE-RICH REPEAT-CONTAINING PROTEIN 15-LIKE"/>
    <property type="match status" value="1"/>
</dbReference>
<evidence type="ECO:0000259" key="6">
    <source>
        <dbReference type="PROSITE" id="PS50835"/>
    </source>
</evidence>
<dbReference type="SMART" id="SM00408">
    <property type="entry name" value="IGc2"/>
    <property type="match status" value="1"/>
</dbReference>
<organism evidence="7 8">
    <name type="scientific">Ridgeia piscesae</name>
    <name type="common">Tubeworm</name>
    <dbReference type="NCBI Taxonomy" id="27915"/>
    <lineage>
        <taxon>Eukaryota</taxon>
        <taxon>Metazoa</taxon>
        <taxon>Spiralia</taxon>
        <taxon>Lophotrochozoa</taxon>
        <taxon>Annelida</taxon>
        <taxon>Polychaeta</taxon>
        <taxon>Sedentaria</taxon>
        <taxon>Canalipalpata</taxon>
        <taxon>Sabellida</taxon>
        <taxon>Siboglinidae</taxon>
        <taxon>Ridgeia</taxon>
    </lineage>
</organism>
<keyword evidence="5" id="KW-0472">Membrane</keyword>
<evidence type="ECO:0000256" key="4">
    <source>
        <dbReference type="ARBA" id="ARBA00023157"/>
    </source>
</evidence>
<comment type="caution">
    <text evidence="7">The sequence shown here is derived from an EMBL/GenBank/DDBJ whole genome shotgun (WGS) entry which is preliminary data.</text>
</comment>
<dbReference type="Gene3D" id="2.60.40.10">
    <property type="entry name" value="Immunoglobulins"/>
    <property type="match status" value="1"/>
</dbReference>
<keyword evidence="8" id="KW-1185">Reference proteome</keyword>
<evidence type="ECO:0000256" key="5">
    <source>
        <dbReference type="SAM" id="Phobius"/>
    </source>
</evidence>
<evidence type="ECO:0000313" key="8">
    <source>
        <dbReference type="Proteomes" id="UP001209878"/>
    </source>
</evidence>
<reference evidence="7" key="1">
    <citation type="journal article" date="2023" name="Mol. Biol. Evol.">
        <title>Third-Generation Sequencing Reveals the Adaptive Role of the Epigenome in Three Deep-Sea Polychaetes.</title>
        <authorList>
            <person name="Perez M."/>
            <person name="Aroh O."/>
            <person name="Sun Y."/>
            <person name="Lan Y."/>
            <person name="Juniper S.K."/>
            <person name="Young C.R."/>
            <person name="Angers B."/>
            <person name="Qian P.Y."/>
        </authorList>
    </citation>
    <scope>NUCLEOTIDE SEQUENCE</scope>
    <source>
        <strain evidence="7">R07B-5</strain>
    </source>
</reference>
<dbReference type="SMART" id="SM00082">
    <property type="entry name" value="LRRCT"/>
    <property type="match status" value="1"/>
</dbReference>
<dbReference type="InterPro" id="IPR001611">
    <property type="entry name" value="Leu-rich_rpt"/>
</dbReference>
<dbReference type="PROSITE" id="PS51450">
    <property type="entry name" value="LRR"/>
    <property type="match status" value="2"/>
</dbReference>
<dbReference type="InterPro" id="IPR007110">
    <property type="entry name" value="Ig-like_dom"/>
</dbReference>
<dbReference type="SUPFAM" id="SSF52058">
    <property type="entry name" value="L domain-like"/>
    <property type="match status" value="1"/>
</dbReference>
<proteinExistence type="predicted"/>
<dbReference type="SUPFAM" id="SSF48726">
    <property type="entry name" value="Immunoglobulin"/>
    <property type="match status" value="1"/>
</dbReference>
<dbReference type="InterPro" id="IPR036179">
    <property type="entry name" value="Ig-like_dom_sf"/>
</dbReference>
<dbReference type="InterPro" id="IPR003591">
    <property type="entry name" value="Leu-rich_rpt_typical-subtyp"/>
</dbReference>
<dbReference type="InterPro" id="IPR000483">
    <property type="entry name" value="Cys-rich_flank_reg_C"/>
</dbReference>
<keyword evidence="4" id="KW-1015">Disulfide bond</keyword>
<evidence type="ECO:0000256" key="1">
    <source>
        <dbReference type="ARBA" id="ARBA00022614"/>
    </source>
</evidence>
<keyword evidence="2" id="KW-0732">Signal</keyword>
<dbReference type="AlphaFoldDB" id="A0AAD9NZR5"/>
<evidence type="ECO:0000256" key="2">
    <source>
        <dbReference type="ARBA" id="ARBA00022729"/>
    </source>
</evidence>
<keyword evidence="5" id="KW-0812">Transmembrane</keyword>
<dbReference type="Gene3D" id="3.80.10.10">
    <property type="entry name" value="Ribonuclease Inhibitor"/>
    <property type="match status" value="2"/>
</dbReference>
<keyword evidence="5" id="KW-1133">Transmembrane helix</keyword>
<feature type="domain" description="Ig-like" evidence="6">
    <location>
        <begin position="450"/>
        <end position="531"/>
    </location>
</feature>
<accession>A0AAD9NZR5</accession>
<keyword evidence="3" id="KW-0677">Repeat</keyword>
<evidence type="ECO:0000256" key="3">
    <source>
        <dbReference type="ARBA" id="ARBA00022737"/>
    </source>
</evidence>
<dbReference type="PANTHER" id="PTHR24369">
    <property type="entry name" value="ANTIGEN BSP, PUTATIVE-RELATED"/>
    <property type="match status" value="1"/>
</dbReference>
<dbReference type="PROSITE" id="PS50835">
    <property type="entry name" value="IG_LIKE"/>
    <property type="match status" value="1"/>
</dbReference>
<feature type="transmembrane region" description="Helical" evidence="5">
    <location>
        <begin position="555"/>
        <end position="573"/>
    </location>
</feature>
<dbReference type="GO" id="GO:0005886">
    <property type="term" value="C:plasma membrane"/>
    <property type="evidence" value="ECO:0007669"/>
    <property type="project" value="TreeGrafter"/>
</dbReference>
<name>A0AAD9NZR5_RIDPI</name>
<dbReference type="Proteomes" id="UP001209878">
    <property type="component" value="Unassembled WGS sequence"/>
</dbReference>
<dbReference type="InterPro" id="IPR032675">
    <property type="entry name" value="LRR_dom_sf"/>
</dbReference>
<evidence type="ECO:0000313" key="7">
    <source>
        <dbReference type="EMBL" id="KAK2185498.1"/>
    </source>
</evidence>
<gene>
    <name evidence="7" type="ORF">NP493_234g03003</name>
</gene>
<dbReference type="InterPro" id="IPR003598">
    <property type="entry name" value="Ig_sub2"/>
</dbReference>
<sequence>MSSARGRLSQSESVEISRHQLAVLVPAIVLVLVVVLVVAFAIGGDRSRGSCTYEHRTRTVTCRTRQLLNIPVGVATAALELHVEGRPGETLFSLLDRSNFTSLRRLRHLALPGCGIDSIHDGAFSELAVLRRLELRDNRLRTLNEDMFAGMAELEYLGLSRNPIQRLHNFALRGLNTQTLAFGDNPTLGHVACKAFAGACVRNLILNRCNLSSICSSTFRTMRETLQEVHVTRNLQPLNVADDVFDGMTLNAVTFSENGIVDVDFLERLSVEHIRLDGNPLNELDMEDFVDLKNTRTLALNKTRITHLKRNDLSELKNIETLNLSGNRFTSFRASDFTNNDNLVTLDLSGNRIDEFEGDFDDVLPNLEVLLLSGNDITTLPETVEPLFSRLRIVTLHDNPLHCNCEWRWFVVWTDRHRDAVPEAEKLRCHTPETRNFSEVLPEELLCRKPHILNATYDDADGRLNCTAEGDPAPTVTWLESGNKSISITRPRQGSVMTQGEVGVGKHGNYTCVAGNAVGEDHVDVDTSAIQRPGVKTTDDKSQMPKSRDVKILDTPLGLLLTAILIALLGYLFRYH</sequence>